<gene>
    <name evidence="4" type="ORF">CASFOL_009982</name>
</gene>
<keyword evidence="2" id="KW-0804">Transcription</keyword>
<dbReference type="Pfam" id="PF02536">
    <property type="entry name" value="mTERF"/>
    <property type="match status" value="1"/>
</dbReference>
<dbReference type="AlphaFoldDB" id="A0ABD3DRU0"/>
<evidence type="ECO:0000256" key="2">
    <source>
        <dbReference type="ARBA" id="ARBA00022472"/>
    </source>
</evidence>
<dbReference type="Proteomes" id="UP001632038">
    <property type="component" value="Unassembled WGS sequence"/>
</dbReference>
<dbReference type="Gene3D" id="1.25.70.10">
    <property type="entry name" value="Transcription termination factor 3, mitochondrial"/>
    <property type="match status" value="1"/>
</dbReference>
<dbReference type="FunFam" id="1.25.70.10:FF:000001">
    <property type="entry name" value="Mitochondrial transcription termination factor-like"/>
    <property type="match status" value="1"/>
</dbReference>
<accession>A0ABD3DRU0</accession>
<evidence type="ECO:0000313" key="5">
    <source>
        <dbReference type="Proteomes" id="UP001632038"/>
    </source>
</evidence>
<evidence type="ECO:0000256" key="1">
    <source>
        <dbReference type="ARBA" id="ARBA00007692"/>
    </source>
</evidence>
<name>A0ABD3DRU0_9LAMI</name>
<dbReference type="InterPro" id="IPR003690">
    <property type="entry name" value="MTERF"/>
</dbReference>
<dbReference type="InterPro" id="IPR038538">
    <property type="entry name" value="MTERF_sf"/>
</dbReference>
<evidence type="ECO:0000256" key="3">
    <source>
        <dbReference type="ARBA" id="ARBA00022946"/>
    </source>
</evidence>
<comment type="caution">
    <text evidence="4">The sequence shown here is derived from an EMBL/GenBank/DDBJ whole genome shotgun (WGS) entry which is preliminary data.</text>
</comment>
<proteinExistence type="inferred from homology"/>
<organism evidence="4 5">
    <name type="scientific">Castilleja foliolosa</name>
    <dbReference type="NCBI Taxonomy" id="1961234"/>
    <lineage>
        <taxon>Eukaryota</taxon>
        <taxon>Viridiplantae</taxon>
        <taxon>Streptophyta</taxon>
        <taxon>Embryophyta</taxon>
        <taxon>Tracheophyta</taxon>
        <taxon>Spermatophyta</taxon>
        <taxon>Magnoliopsida</taxon>
        <taxon>eudicotyledons</taxon>
        <taxon>Gunneridae</taxon>
        <taxon>Pentapetalae</taxon>
        <taxon>asterids</taxon>
        <taxon>lamiids</taxon>
        <taxon>Lamiales</taxon>
        <taxon>Orobanchaceae</taxon>
        <taxon>Pedicularideae</taxon>
        <taxon>Castillejinae</taxon>
        <taxon>Castilleja</taxon>
    </lineage>
</organism>
<comment type="similarity">
    <text evidence="1">Belongs to the mTERF family.</text>
</comment>
<keyword evidence="3" id="KW-0809">Transit peptide</keyword>
<keyword evidence="5" id="KW-1185">Reference proteome</keyword>
<keyword evidence="2" id="KW-0806">Transcription termination</keyword>
<reference evidence="5" key="1">
    <citation type="journal article" date="2024" name="IScience">
        <title>Strigolactones Initiate the Formation of Haustorium-like Structures in Castilleja.</title>
        <authorList>
            <person name="Buerger M."/>
            <person name="Peterson D."/>
            <person name="Chory J."/>
        </authorList>
    </citation>
    <scope>NUCLEOTIDE SEQUENCE [LARGE SCALE GENOMIC DNA]</scope>
</reference>
<dbReference type="GO" id="GO:0006353">
    <property type="term" value="P:DNA-templated transcription termination"/>
    <property type="evidence" value="ECO:0007669"/>
    <property type="project" value="UniProtKB-KW"/>
</dbReference>
<protein>
    <recommendedName>
        <fullName evidence="6">Mitochondrial transcription termination factor family protein</fullName>
    </recommendedName>
</protein>
<dbReference type="EMBL" id="JAVIJP010000013">
    <property type="protein sequence ID" value="KAL3644802.1"/>
    <property type="molecule type" value="Genomic_DNA"/>
</dbReference>
<dbReference type="SMART" id="SM00733">
    <property type="entry name" value="Mterf"/>
    <property type="match status" value="7"/>
</dbReference>
<keyword evidence="2" id="KW-0805">Transcription regulation</keyword>
<dbReference type="PANTHER" id="PTHR13068">
    <property type="entry name" value="CGI-12 PROTEIN-RELATED"/>
    <property type="match status" value="1"/>
</dbReference>
<evidence type="ECO:0000313" key="4">
    <source>
        <dbReference type="EMBL" id="KAL3644802.1"/>
    </source>
</evidence>
<sequence length="374" mass="42047">MYSFSQQLRAKQNAAFISSCSSSVCENAPEKSLTVSYLINSCGLSSNNAVSASKKLCFKSPEKPDAVLKLLREYGFTDAQDIPKLVTAWPNVLVACPNKTLLPKLQFFRSIGVPLPVLAQKLSIYPSVLQRSLENSIIPFYNYLRSILGSNERVVRVFSRAPMVFSSGWSDRVSSSISFLRERGVPESAIVSLIMSNPPFLIITKEKLASCIDRAVEIGFDVTESGFVQAMKVFLGMSESTLKRKMEVYRMCGWSESETMDVFLRYPYCLKFSEKKIKFNMGYFVNELGFKASDVARCPVLLSLSLDKRMEPRCLVARILTGKGLKYTSGVSVNKLLRLPEDTFLESYIVPYEKDVPELLDIYLGKIEPPPQWI</sequence>
<evidence type="ECO:0008006" key="6">
    <source>
        <dbReference type="Google" id="ProtNLM"/>
    </source>
</evidence>
<dbReference type="PANTHER" id="PTHR13068:SF133">
    <property type="entry name" value="MITOCHONDRIAL TRANSCRIPTION TERMINATION FACTOR FAMILY PROTEIN"/>
    <property type="match status" value="1"/>
</dbReference>